<dbReference type="EMBL" id="JACAGC010000017">
    <property type="protein sequence ID" value="KAF6306555.1"/>
    <property type="molecule type" value="Genomic_DNA"/>
</dbReference>
<proteinExistence type="predicted"/>
<gene>
    <name evidence="2" type="ORF">mRhiFer1_008654</name>
</gene>
<evidence type="ECO:0000256" key="1">
    <source>
        <dbReference type="SAM" id="MobiDB-lite"/>
    </source>
</evidence>
<evidence type="ECO:0000313" key="2">
    <source>
        <dbReference type="EMBL" id="KAF6306555.1"/>
    </source>
</evidence>
<dbReference type="AlphaFoldDB" id="A0A7J7U165"/>
<organism evidence="2 3">
    <name type="scientific">Rhinolophus ferrumequinum</name>
    <name type="common">Greater horseshoe bat</name>
    <dbReference type="NCBI Taxonomy" id="59479"/>
    <lineage>
        <taxon>Eukaryota</taxon>
        <taxon>Metazoa</taxon>
        <taxon>Chordata</taxon>
        <taxon>Craniata</taxon>
        <taxon>Vertebrata</taxon>
        <taxon>Euteleostomi</taxon>
        <taxon>Mammalia</taxon>
        <taxon>Eutheria</taxon>
        <taxon>Laurasiatheria</taxon>
        <taxon>Chiroptera</taxon>
        <taxon>Yinpterochiroptera</taxon>
        <taxon>Rhinolophoidea</taxon>
        <taxon>Rhinolophidae</taxon>
        <taxon>Rhinolophinae</taxon>
        <taxon>Rhinolophus</taxon>
    </lineage>
</organism>
<protein>
    <submittedName>
        <fullName evidence="2">Uncharacterized protein</fullName>
    </submittedName>
</protein>
<dbReference type="Proteomes" id="UP000585614">
    <property type="component" value="Unassembled WGS sequence"/>
</dbReference>
<name>A0A7J7U165_RHIFE</name>
<sequence length="136" mass="15025">MPRQLTTSRTAFGCQASQHTSQRSLPPSGPGAPKPTLSESNTLDDSKQHSALYWHLCQLEVPSELISGQPWCELFSFKQVITSLQSPISVAQRPSESPETPSALNNFPDLRAWQRYPRDSVSAQTFSCLLGTITHL</sequence>
<evidence type="ECO:0000313" key="3">
    <source>
        <dbReference type="Proteomes" id="UP000585614"/>
    </source>
</evidence>
<feature type="region of interest" description="Disordered" evidence="1">
    <location>
        <begin position="1"/>
        <end position="44"/>
    </location>
</feature>
<comment type="caution">
    <text evidence="2">The sequence shown here is derived from an EMBL/GenBank/DDBJ whole genome shotgun (WGS) entry which is preliminary data.</text>
</comment>
<accession>A0A7J7U165</accession>
<reference evidence="2 3" key="1">
    <citation type="journal article" date="2020" name="Nature">
        <title>Six reference-quality genomes reveal evolution of bat adaptations.</title>
        <authorList>
            <person name="Jebb D."/>
            <person name="Huang Z."/>
            <person name="Pippel M."/>
            <person name="Hughes G.M."/>
            <person name="Lavrichenko K."/>
            <person name="Devanna P."/>
            <person name="Winkler S."/>
            <person name="Jermiin L.S."/>
            <person name="Skirmuntt E.C."/>
            <person name="Katzourakis A."/>
            <person name="Burkitt-Gray L."/>
            <person name="Ray D.A."/>
            <person name="Sullivan K.A.M."/>
            <person name="Roscito J.G."/>
            <person name="Kirilenko B.M."/>
            <person name="Davalos L.M."/>
            <person name="Corthals A.P."/>
            <person name="Power M.L."/>
            <person name="Jones G."/>
            <person name="Ransome R.D."/>
            <person name="Dechmann D.K.N."/>
            <person name="Locatelli A.G."/>
            <person name="Puechmaille S.J."/>
            <person name="Fedrigo O."/>
            <person name="Jarvis E.D."/>
            <person name="Hiller M."/>
            <person name="Vernes S.C."/>
            <person name="Myers E.W."/>
            <person name="Teeling E.C."/>
        </authorList>
    </citation>
    <scope>NUCLEOTIDE SEQUENCE [LARGE SCALE GENOMIC DNA]</scope>
    <source>
        <strain evidence="2">MRhiFer1</strain>
        <tissue evidence="2">Lung</tissue>
    </source>
</reference>
<feature type="compositionally biased region" description="Polar residues" evidence="1">
    <location>
        <begin position="1"/>
        <end position="25"/>
    </location>
</feature>